<dbReference type="Proteomes" id="UP001604336">
    <property type="component" value="Unassembled WGS sequence"/>
</dbReference>
<gene>
    <name evidence="2" type="ORF">Adt_15981</name>
</gene>
<name>A0ABD1U3Z7_9LAMI</name>
<dbReference type="PANTHER" id="PTHR31903">
    <property type="entry name" value="F12F1.11-RELATED"/>
    <property type="match status" value="1"/>
</dbReference>
<protein>
    <submittedName>
        <fullName evidence="2">Uncharacterized protein</fullName>
    </submittedName>
</protein>
<accession>A0ABD1U3Z7</accession>
<dbReference type="AlphaFoldDB" id="A0ABD1U3Z7"/>
<evidence type="ECO:0000256" key="1">
    <source>
        <dbReference type="SAM" id="MobiDB-lite"/>
    </source>
</evidence>
<evidence type="ECO:0000313" key="2">
    <source>
        <dbReference type="EMBL" id="KAL2519734.1"/>
    </source>
</evidence>
<keyword evidence="3" id="KW-1185">Reference proteome</keyword>
<dbReference type="EMBL" id="JBFOLK010000004">
    <property type="protein sequence ID" value="KAL2519734.1"/>
    <property type="molecule type" value="Genomic_DNA"/>
</dbReference>
<comment type="caution">
    <text evidence="2">The sequence shown here is derived from an EMBL/GenBank/DDBJ whole genome shotgun (WGS) entry which is preliminary data.</text>
</comment>
<evidence type="ECO:0000313" key="3">
    <source>
        <dbReference type="Proteomes" id="UP001604336"/>
    </source>
</evidence>
<feature type="region of interest" description="Disordered" evidence="1">
    <location>
        <begin position="129"/>
        <end position="151"/>
    </location>
</feature>
<feature type="compositionally biased region" description="Basic residues" evidence="1">
    <location>
        <begin position="141"/>
        <end position="151"/>
    </location>
</feature>
<feature type="region of interest" description="Disordered" evidence="1">
    <location>
        <begin position="1"/>
        <end position="22"/>
    </location>
</feature>
<reference evidence="3" key="1">
    <citation type="submission" date="2024-07" db="EMBL/GenBank/DDBJ databases">
        <title>Two chromosome-level genome assemblies of Korean endemic species Abeliophyllum distichum and Forsythia ovata (Oleaceae).</title>
        <authorList>
            <person name="Jang H."/>
        </authorList>
    </citation>
    <scope>NUCLEOTIDE SEQUENCE [LARGE SCALE GENOMIC DNA]</scope>
</reference>
<dbReference type="PANTHER" id="PTHR31903:SF4">
    <property type="entry name" value="OS11G0490300 PROTEIN"/>
    <property type="match status" value="1"/>
</dbReference>
<organism evidence="2 3">
    <name type="scientific">Abeliophyllum distichum</name>
    <dbReference type="NCBI Taxonomy" id="126358"/>
    <lineage>
        <taxon>Eukaryota</taxon>
        <taxon>Viridiplantae</taxon>
        <taxon>Streptophyta</taxon>
        <taxon>Embryophyta</taxon>
        <taxon>Tracheophyta</taxon>
        <taxon>Spermatophyta</taxon>
        <taxon>Magnoliopsida</taxon>
        <taxon>eudicotyledons</taxon>
        <taxon>Gunneridae</taxon>
        <taxon>Pentapetalae</taxon>
        <taxon>asterids</taxon>
        <taxon>lamiids</taxon>
        <taxon>Lamiales</taxon>
        <taxon>Oleaceae</taxon>
        <taxon>Forsythieae</taxon>
        <taxon>Abeliophyllum</taxon>
    </lineage>
</organism>
<feature type="compositionally biased region" description="Low complexity" evidence="1">
    <location>
        <begin position="12"/>
        <end position="22"/>
    </location>
</feature>
<proteinExistence type="predicted"/>
<sequence>MRNKGKVHPLISSSSSSSSNTASKDVLPVLKLLPAAILALISVLSFEDREVLAYMISRSLKSTNPPVFAADEKKKSLKKSPANGHGHKSPASFDCECFDCYTSFWSRWDSSPNRELIHQAIEAFEEHLSNGEQSRKINNGKNRKREKVGRRKNEKIADGIGILDFPATEVKSESPVSGLLETELSMSTLKEDDVAAESGESEVKEEVVPKEETVVALPPSTAVVHSHKGLARKVLPDVLGLFNSRLWNLWNPNV</sequence>